<protein>
    <recommendedName>
        <fullName evidence="4">40S ribosomal protein S21</fullName>
    </recommendedName>
</protein>
<gene>
    <name evidence="5" type="ORF">TVAG_459980</name>
</gene>
<dbReference type="FunFam" id="3.30.1230.20:FF:000001">
    <property type="entry name" value="40S ribosomal protein S21"/>
    <property type="match status" value="1"/>
</dbReference>
<evidence type="ECO:0000256" key="2">
    <source>
        <dbReference type="ARBA" id="ARBA00022980"/>
    </source>
</evidence>
<dbReference type="VEuPathDB" id="TrichDB:TVAGG3_0995260"/>
<name>A2GYE6_TRIV3</name>
<dbReference type="Gene3D" id="3.30.1230.20">
    <property type="match status" value="1"/>
</dbReference>
<dbReference type="AlphaFoldDB" id="A2GYE6"/>
<dbReference type="PANTHER" id="PTHR10442">
    <property type="entry name" value="40S RIBOSOMAL PROTEIN S21"/>
    <property type="match status" value="1"/>
</dbReference>
<reference evidence="5" key="2">
    <citation type="journal article" date="2007" name="Science">
        <title>Draft genome sequence of the sexually transmitted pathogen Trichomonas vaginalis.</title>
        <authorList>
            <person name="Carlton J.M."/>
            <person name="Hirt R.P."/>
            <person name="Silva J.C."/>
            <person name="Delcher A.L."/>
            <person name="Schatz M."/>
            <person name="Zhao Q."/>
            <person name="Wortman J.R."/>
            <person name="Bidwell S.L."/>
            <person name="Alsmark U.C.M."/>
            <person name="Besteiro S."/>
            <person name="Sicheritz-Ponten T."/>
            <person name="Noel C.J."/>
            <person name="Dacks J.B."/>
            <person name="Foster P.G."/>
            <person name="Simillion C."/>
            <person name="Van de Peer Y."/>
            <person name="Miranda-Saavedra D."/>
            <person name="Barton G.J."/>
            <person name="Westrop G.D."/>
            <person name="Mueller S."/>
            <person name="Dessi D."/>
            <person name="Fiori P.L."/>
            <person name="Ren Q."/>
            <person name="Paulsen I."/>
            <person name="Zhang H."/>
            <person name="Bastida-Corcuera F.D."/>
            <person name="Simoes-Barbosa A."/>
            <person name="Brown M.T."/>
            <person name="Hayes R.D."/>
            <person name="Mukherjee M."/>
            <person name="Okumura C.Y."/>
            <person name="Schneider R."/>
            <person name="Smith A.J."/>
            <person name="Vanacova S."/>
            <person name="Villalvazo M."/>
            <person name="Haas B.J."/>
            <person name="Pertea M."/>
            <person name="Feldblyum T.V."/>
            <person name="Utterback T.R."/>
            <person name="Shu C.L."/>
            <person name="Osoegawa K."/>
            <person name="de Jong P.J."/>
            <person name="Hrdy I."/>
            <person name="Horvathova L."/>
            <person name="Zubacova Z."/>
            <person name="Dolezal P."/>
            <person name="Malik S.B."/>
            <person name="Logsdon J.M. Jr."/>
            <person name="Henze K."/>
            <person name="Gupta A."/>
            <person name="Wang C.C."/>
            <person name="Dunne R.L."/>
            <person name="Upcroft J.A."/>
            <person name="Upcroft P."/>
            <person name="White O."/>
            <person name="Salzberg S.L."/>
            <person name="Tang P."/>
            <person name="Chiu C.-H."/>
            <person name="Lee Y.-S."/>
            <person name="Embley T.M."/>
            <person name="Coombs G.H."/>
            <person name="Mottram J.C."/>
            <person name="Tachezy J."/>
            <person name="Fraser-Liggett C.M."/>
            <person name="Johnson P.J."/>
        </authorList>
    </citation>
    <scope>NUCLEOTIDE SEQUENCE [LARGE SCALE GENOMIC DNA]</scope>
    <source>
        <strain evidence="5">G3</strain>
    </source>
</reference>
<dbReference type="GO" id="GO:0022627">
    <property type="term" value="C:cytosolic small ribosomal subunit"/>
    <property type="evidence" value="ECO:0000318"/>
    <property type="project" value="GO_Central"/>
</dbReference>
<keyword evidence="3 4" id="KW-0687">Ribonucleoprotein</keyword>
<comment type="similarity">
    <text evidence="1 4">Belongs to the eukaryotic ribosomal protein eS21 family.</text>
</comment>
<dbReference type="VEuPathDB" id="TrichDB:TVAG_459980"/>
<dbReference type="GO" id="GO:0003735">
    <property type="term" value="F:structural constituent of ribosome"/>
    <property type="evidence" value="ECO:0000318"/>
    <property type="project" value="GO_Central"/>
</dbReference>
<proteinExistence type="inferred from homology"/>
<dbReference type="Pfam" id="PF01249">
    <property type="entry name" value="Ribosomal_S21e"/>
    <property type="match status" value="1"/>
</dbReference>
<evidence type="ECO:0000313" key="5">
    <source>
        <dbReference type="EMBL" id="EAX77820.1"/>
    </source>
</evidence>
<dbReference type="STRING" id="5722.A2GYE6"/>
<evidence type="ECO:0000256" key="4">
    <source>
        <dbReference type="PIRNR" id="PIRNR002148"/>
    </source>
</evidence>
<accession>A2GYE6</accession>
<keyword evidence="2 4" id="KW-0689">Ribosomal protein</keyword>
<dbReference type="InterPro" id="IPR001931">
    <property type="entry name" value="Ribosomal_eS21"/>
</dbReference>
<dbReference type="OMA" id="GESDACM"/>
<dbReference type="PIRSF" id="PIRSF002148">
    <property type="entry name" value="Ribosomal_S21e"/>
    <property type="match status" value="1"/>
</dbReference>
<dbReference type="FunCoup" id="A2GYE6">
    <property type="interactions" value="593"/>
</dbReference>
<evidence type="ECO:0000256" key="3">
    <source>
        <dbReference type="ARBA" id="ARBA00023274"/>
    </source>
</evidence>
<sequence>MQNDAGEIVDMLIPRKCMATDRLIPPHDHASVQIQIAKVNEDGLPTGEFETVVFSGYVRALGESDYALNRIATEKGLLSGVYRSDVHKAQ</sequence>
<dbReference type="InParanoid" id="A2GYE6"/>
<evidence type="ECO:0000313" key="6">
    <source>
        <dbReference type="Proteomes" id="UP000001542"/>
    </source>
</evidence>
<keyword evidence="6" id="KW-1185">Reference proteome</keyword>
<dbReference type="RefSeq" id="XP_001290750.1">
    <property type="nucleotide sequence ID" value="XM_001290749.1"/>
</dbReference>
<dbReference type="GO" id="GO:0006412">
    <property type="term" value="P:translation"/>
    <property type="evidence" value="ECO:0007669"/>
    <property type="project" value="InterPro"/>
</dbReference>
<dbReference type="EMBL" id="DS122448">
    <property type="protein sequence ID" value="EAX77820.1"/>
    <property type="molecule type" value="Genomic_DNA"/>
</dbReference>
<evidence type="ECO:0000256" key="1">
    <source>
        <dbReference type="ARBA" id="ARBA00010228"/>
    </source>
</evidence>
<dbReference type="GO" id="GO:0000461">
    <property type="term" value="P:endonucleolytic cleavage to generate mature 3'-end of SSU-rRNA from (SSU-rRNA, 5.8S rRNA, LSU-rRNA)"/>
    <property type="evidence" value="ECO:0000318"/>
    <property type="project" value="GO_Central"/>
</dbReference>
<dbReference type="OrthoDB" id="278325at2759"/>
<organism evidence="5 6">
    <name type="scientific">Trichomonas vaginalis (strain ATCC PRA-98 / G3)</name>
    <dbReference type="NCBI Taxonomy" id="412133"/>
    <lineage>
        <taxon>Eukaryota</taxon>
        <taxon>Metamonada</taxon>
        <taxon>Parabasalia</taxon>
        <taxon>Trichomonadida</taxon>
        <taxon>Trichomonadidae</taxon>
        <taxon>Trichomonas</taxon>
    </lineage>
</organism>
<dbReference type="SMR" id="A2GYE6"/>
<dbReference type="eggNOG" id="KOG3486">
    <property type="taxonomic scope" value="Eukaryota"/>
</dbReference>
<dbReference type="Proteomes" id="UP000001542">
    <property type="component" value="Unassembled WGS sequence"/>
</dbReference>
<dbReference type="InterPro" id="IPR038579">
    <property type="entry name" value="Ribosomal_eS21_sf"/>
</dbReference>
<dbReference type="GO" id="GO:0000447">
    <property type="term" value="P:endonucleolytic cleavage in ITS1 to separate SSU-rRNA from 5.8S rRNA and LSU-rRNA from tricistronic rRNA transcript (SSU-rRNA, 5.8S rRNA, LSU-rRNA)"/>
    <property type="evidence" value="ECO:0000318"/>
    <property type="project" value="GO_Central"/>
</dbReference>
<dbReference type="KEGG" id="tva:4735237"/>
<reference evidence="5" key="1">
    <citation type="submission" date="2006-10" db="EMBL/GenBank/DDBJ databases">
        <authorList>
            <person name="Amadeo P."/>
            <person name="Zhao Q."/>
            <person name="Wortman J."/>
            <person name="Fraser-Liggett C."/>
            <person name="Carlton J."/>
        </authorList>
    </citation>
    <scope>NUCLEOTIDE SEQUENCE</scope>
    <source>
        <strain evidence="5">G3</strain>
    </source>
</reference>